<dbReference type="Gene3D" id="1.20.58.340">
    <property type="entry name" value="Magnesium transport protein CorA, transmembrane region"/>
    <property type="match status" value="1"/>
</dbReference>
<name>A0A3D8HCU1_9BACT</name>
<evidence type="ECO:0000313" key="8">
    <source>
        <dbReference type="Proteomes" id="UP000256321"/>
    </source>
</evidence>
<dbReference type="GO" id="GO:0046873">
    <property type="term" value="F:metal ion transmembrane transporter activity"/>
    <property type="evidence" value="ECO:0007669"/>
    <property type="project" value="InterPro"/>
</dbReference>
<sequence>METYSYHIFYFPFKWELPDEDKKTFSEQIDLKHIPVNEYAMWERIQYDPNEKYIPAVGEDTKEREEFFGELQYYFDFVHPVLYDIKGAENPIIYHFERREPKNGNVEYWIAVRDKEYRLKVDAINLNLYATGVGILSFFLRNNEESQKDESDIRNINQFGRRIMPPHSGEFSADGRTMLSKAITIKGLHGDPSKYMDGFNYKVHTIGQVLEFGLSDVWKPAVFIDSLIKDLSPEMKVTPVIDDRMLVNCWYGNDDLAKQVEDMTENMKEGEFVMGDFWYKYVFVDDGDEDTCQNNEMKKKLLGNSTYYRWQKQGTLYGISRYSMVALTNRSWFASNILAMHMRTIYSRMFELIIIQRASMLRFSGEVTEVSCLSRHTDRRLAERIGSLYQEYIRFINQIYFQHVTVQDQGIEMYNMLMQQFASSEKIKELDEEIGELHQYITLLIDQKRNENGEWLNWLAAIFLPATVITGIFGMNPFGVNMLWQTLVIVGVSALLYNNIKNRRVK</sequence>
<evidence type="ECO:0000256" key="3">
    <source>
        <dbReference type="ARBA" id="ARBA00022989"/>
    </source>
</evidence>
<dbReference type="RefSeq" id="WP_115500427.1">
    <property type="nucleotide sequence ID" value="NZ_JACRTI010000041.1"/>
</dbReference>
<feature type="transmembrane region" description="Helical" evidence="5">
    <location>
        <begin position="482"/>
        <end position="500"/>
    </location>
</feature>
<evidence type="ECO:0000256" key="4">
    <source>
        <dbReference type="ARBA" id="ARBA00023136"/>
    </source>
</evidence>
<comment type="caution">
    <text evidence="7">The sequence shown here is derived from an EMBL/GenBank/DDBJ whole genome shotgun (WGS) entry which is preliminary data.</text>
</comment>
<keyword evidence="3 5" id="KW-1133">Transmembrane helix</keyword>
<keyword evidence="4 5" id="KW-0472">Membrane</keyword>
<evidence type="ECO:0000256" key="5">
    <source>
        <dbReference type="SAM" id="Phobius"/>
    </source>
</evidence>
<reference evidence="7 8" key="1">
    <citation type="submission" date="2018-07" db="EMBL/GenBank/DDBJ databases">
        <title>Parabacteroides acidifaciens nov. sp., isolated from human feces.</title>
        <authorList>
            <person name="Wang Y.J."/>
        </authorList>
    </citation>
    <scope>NUCLEOTIDE SEQUENCE [LARGE SCALE GENOMIC DNA]</scope>
    <source>
        <strain evidence="7 8">426-9</strain>
    </source>
</reference>
<dbReference type="Pfam" id="PF01544">
    <property type="entry name" value="CorA"/>
    <property type="match status" value="1"/>
</dbReference>
<dbReference type="SUPFAM" id="SSF144083">
    <property type="entry name" value="Magnesium transport protein CorA, transmembrane region"/>
    <property type="match status" value="1"/>
</dbReference>
<evidence type="ECO:0000313" key="9">
    <source>
        <dbReference type="Proteomes" id="UP000629596"/>
    </source>
</evidence>
<evidence type="ECO:0008006" key="10">
    <source>
        <dbReference type="Google" id="ProtNLM"/>
    </source>
</evidence>
<evidence type="ECO:0000313" key="6">
    <source>
        <dbReference type="EMBL" id="MBC8602932.1"/>
    </source>
</evidence>
<dbReference type="Proteomes" id="UP000256321">
    <property type="component" value="Unassembled WGS sequence"/>
</dbReference>
<dbReference type="EMBL" id="QREV01000041">
    <property type="protein sequence ID" value="RDU48337.1"/>
    <property type="molecule type" value="Genomic_DNA"/>
</dbReference>
<dbReference type="InterPro" id="IPR045863">
    <property type="entry name" value="CorA_TM1_TM2"/>
</dbReference>
<proteinExistence type="predicted"/>
<dbReference type="EMBL" id="JACRTI010000041">
    <property type="protein sequence ID" value="MBC8602932.1"/>
    <property type="molecule type" value="Genomic_DNA"/>
</dbReference>
<feature type="transmembrane region" description="Helical" evidence="5">
    <location>
        <begin position="455"/>
        <end position="476"/>
    </location>
</feature>
<dbReference type="Proteomes" id="UP000629596">
    <property type="component" value="Unassembled WGS sequence"/>
</dbReference>
<organism evidence="7 8">
    <name type="scientific">Parabacteroides acidifaciens</name>
    <dbReference type="NCBI Taxonomy" id="2290935"/>
    <lineage>
        <taxon>Bacteria</taxon>
        <taxon>Pseudomonadati</taxon>
        <taxon>Bacteroidota</taxon>
        <taxon>Bacteroidia</taxon>
        <taxon>Bacteroidales</taxon>
        <taxon>Tannerellaceae</taxon>
        <taxon>Parabacteroides</taxon>
    </lineage>
</organism>
<reference evidence="6 9" key="2">
    <citation type="submission" date="2020-08" db="EMBL/GenBank/DDBJ databases">
        <title>Genome public.</title>
        <authorList>
            <person name="Liu C."/>
            <person name="Sun Q."/>
        </authorList>
    </citation>
    <scope>NUCLEOTIDE SEQUENCE [LARGE SCALE GENOMIC DNA]</scope>
    <source>
        <strain evidence="6 9">426_9</strain>
    </source>
</reference>
<dbReference type="AlphaFoldDB" id="A0A3D8HCU1"/>
<accession>A0A3D8HCU1</accession>
<comment type="subcellular location">
    <subcellularLocation>
        <location evidence="1">Membrane</location>
        <topology evidence="1">Multi-pass membrane protein</topology>
    </subcellularLocation>
</comment>
<keyword evidence="2 5" id="KW-0812">Transmembrane</keyword>
<keyword evidence="9" id="KW-1185">Reference proteome</keyword>
<evidence type="ECO:0000256" key="2">
    <source>
        <dbReference type="ARBA" id="ARBA00022692"/>
    </source>
</evidence>
<protein>
    <recommendedName>
        <fullName evidence="10">CorA-like Mg2+ transporter protein</fullName>
    </recommendedName>
</protein>
<gene>
    <name evidence="7" type="ORF">DWU89_14915</name>
    <name evidence="6" type="ORF">H8784_14540</name>
</gene>
<evidence type="ECO:0000256" key="1">
    <source>
        <dbReference type="ARBA" id="ARBA00004141"/>
    </source>
</evidence>
<dbReference type="InterPro" id="IPR002523">
    <property type="entry name" value="MgTranspt_CorA/ZnTranspt_ZntB"/>
</dbReference>
<evidence type="ECO:0000313" key="7">
    <source>
        <dbReference type="EMBL" id="RDU48337.1"/>
    </source>
</evidence>
<dbReference type="GO" id="GO:0016020">
    <property type="term" value="C:membrane"/>
    <property type="evidence" value="ECO:0007669"/>
    <property type="project" value="UniProtKB-SubCell"/>
</dbReference>